<name>A0A9D4F9R4_DREPO</name>
<evidence type="ECO:0000313" key="2">
    <source>
        <dbReference type="Proteomes" id="UP000828390"/>
    </source>
</evidence>
<comment type="caution">
    <text evidence="1">The sequence shown here is derived from an EMBL/GenBank/DDBJ whole genome shotgun (WGS) entry which is preliminary data.</text>
</comment>
<accession>A0A9D4F9R4</accession>
<gene>
    <name evidence="1" type="ORF">DPMN_145373</name>
</gene>
<evidence type="ECO:0000313" key="1">
    <source>
        <dbReference type="EMBL" id="KAH3791882.1"/>
    </source>
</evidence>
<sequence length="79" mass="9028">MMYTKLLQRGCYMRSSSGIVTSRCMAFHLAMYQDVSTIHSWSFDHCFRHVGTETLNNFQDGAVQVKDSTFQRPTDSGVI</sequence>
<reference evidence="1" key="1">
    <citation type="journal article" date="2019" name="bioRxiv">
        <title>The Genome of the Zebra Mussel, Dreissena polymorpha: A Resource for Invasive Species Research.</title>
        <authorList>
            <person name="McCartney M.A."/>
            <person name="Auch B."/>
            <person name="Kono T."/>
            <person name="Mallez S."/>
            <person name="Zhang Y."/>
            <person name="Obille A."/>
            <person name="Becker A."/>
            <person name="Abrahante J.E."/>
            <person name="Garbe J."/>
            <person name="Badalamenti J.P."/>
            <person name="Herman A."/>
            <person name="Mangelson H."/>
            <person name="Liachko I."/>
            <person name="Sullivan S."/>
            <person name="Sone E.D."/>
            <person name="Koren S."/>
            <person name="Silverstein K.A.T."/>
            <person name="Beckman K.B."/>
            <person name="Gohl D.M."/>
        </authorList>
    </citation>
    <scope>NUCLEOTIDE SEQUENCE</scope>
    <source>
        <strain evidence="1">Duluth1</strain>
        <tissue evidence="1">Whole animal</tissue>
    </source>
</reference>
<reference evidence="1" key="2">
    <citation type="submission" date="2020-11" db="EMBL/GenBank/DDBJ databases">
        <authorList>
            <person name="McCartney M.A."/>
            <person name="Auch B."/>
            <person name="Kono T."/>
            <person name="Mallez S."/>
            <person name="Becker A."/>
            <person name="Gohl D.M."/>
            <person name="Silverstein K.A.T."/>
            <person name="Koren S."/>
            <person name="Bechman K.B."/>
            <person name="Herman A."/>
            <person name="Abrahante J.E."/>
            <person name="Garbe J."/>
        </authorList>
    </citation>
    <scope>NUCLEOTIDE SEQUENCE</scope>
    <source>
        <strain evidence="1">Duluth1</strain>
        <tissue evidence="1">Whole animal</tissue>
    </source>
</reference>
<dbReference type="EMBL" id="JAIWYP010000007">
    <property type="protein sequence ID" value="KAH3791882.1"/>
    <property type="molecule type" value="Genomic_DNA"/>
</dbReference>
<protein>
    <submittedName>
        <fullName evidence="1">Uncharacterized protein</fullName>
    </submittedName>
</protein>
<dbReference type="Proteomes" id="UP000828390">
    <property type="component" value="Unassembled WGS sequence"/>
</dbReference>
<dbReference type="AlphaFoldDB" id="A0A9D4F9R4"/>
<organism evidence="1 2">
    <name type="scientific">Dreissena polymorpha</name>
    <name type="common">Zebra mussel</name>
    <name type="synonym">Mytilus polymorpha</name>
    <dbReference type="NCBI Taxonomy" id="45954"/>
    <lineage>
        <taxon>Eukaryota</taxon>
        <taxon>Metazoa</taxon>
        <taxon>Spiralia</taxon>
        <taxon>Lophotrochozoa</taxon>
        <taxon>Mollusca</taxon>
        <taxon>Bivalvia</taxon>
        <taxon>Autobranchia</taxon>
        <taxon>Heteroconchia</taxon>
        <taxon>Euheterodonta</taxon>
        <taxon>Imparidentia</taxon>
        <taxon>Neoheterodontei</taxon>
        <taxon>Myida</taxon>
        <taxon>Dreissenoidea</taxon>
        <taxon>Dreissenidae</taxon>
        <taxon>Dreissena</taxon>
    </lineage>
</organism>
<keyword evidence="2" id="KW-1185">Reference proteome</keyword>
<proteinExistence type="predicted"/>